<dbReference type="AlphaFoldDB" id="A0A9D4MA25"/>
<evidence type="ECO:0000313" key="3">
    <source>
        <dbReference type="Proteomes" id="UP000828390"/>
    </source>
</evidence>
<gene>
    <name evidence="2" type="ORF">DPMN_035710</name>
</gene>
<protein>
    <submittedName>
        <fullName evidence="2">Uncharacterized protein</fullName>
    </submittedName>
</protein>
<feature type="compositionally biased region" description="Basic and acidic residues" evidence="1">
    <location>
        <begin position="111"/>
        <end position="133"/>
    </location>
</feature>
<comment type="caution">
    <text evidence="2">The sequence shown here is derived from an EMBL/GenBank/DDBJ whole genome shotgun (WGS) entry which is preliminary data.</text>
</comment>
<dbReference type="Proteomes" id="UP000828390">
    <property type="component" value="Unassembled WGS sequence"/>
</dbReference>
<accession>A0A9D4MA25</accession>
<evidence type="ECO:0000313" key="2">
    <source>
        <dbReference type="EMBL" id="KAH3872494.1"/>
    </source>
</evidence>
<evidence type="ECO:0000256" key="1">
    <source>
        <dbReference type="SAM" id="MobiDB-lite"/>
    </source>
</evidence>
<feature type="region of interest" description="Disordered" evidence="1">
    <location>
        <begin position="109"/>
        <end position="133"/>
    </location>
</feature>
<reference evidence="2" key="2">
    <citation type="submission" date="2020-11" db="EMBL/GenBank/DDBJ databases">
        <authorList>
            <person name="McCartney M.A."/>
            <person name="Auch B."/>
            <person name="Kono T."/>
            <person name="Mallez S."/>
            <person name="Becker A."/>
            <person name="Gohl D.M."/>
            <person name="Silverstein K.A.T."/>
            <person name="Koren S."/>
            <person name="Bechman K.B."/>
            <person name="Herman A."/>
            <person name="Abrahante J.E."/>
            <person name="Garbe J."/>
        </authorList>
    </citation>
    <scope>NUCLEOTIDE SEQUENCE</scope>
    <source>
        <strain evidence="2">Duluth1</strain>
        <tissue evidence="2">Whole animal</tissue>
    </source>
</reference>
<organism evidence="2 3">
    <name type="scientific">Dreissena polymorpha</name>
    <name type="common">Zebra mussel</name>
    <name type="synonym">Mytilus polymorpha</name>
    <dbReference type="NCBI Taxonomy" id="45954"/>
    <lineage>
        <taxon>Eukaryota</taxon>
        <taxon>Metazoa</taxon>
        <taxon>Spiralia</taxon>
        <taxon>Lophotrochozoa</taxon>
        <taxon>Mollusca</taxon>
        <taxon>Bivalvia</taxon>
        <taxon>Autobranchia</taxon>
        <taxon>Heteroconchia</taxon>
        <taxon>Euheterodonta</taxon>
        <taxon>Imparidentia</taxon>
        <taxon>Neoheterodontei</taxon>
        <taxon>Myida</taxon>
        <taxon>Dreissenoidea</taxon>
        <taxon>Dreissenidae</taxon>
        <taxon>Dreissena</taxon>
    </lineage>
</organism>
<sequence>MNDKQEEDTPQGNLVELKVKKSRCKAAFIGARNKMKEILSDHTQNKDLAKESLDKVREAMEMAVHSVKNIALVVKDSTELASTLNEIDIFEKQYDELVSSYDEVFTVSSKSDLDHESNHDDGRKSDSALGRDM</sequence>
<keyword evidence="3" id="KW-1185">Reference proteome</keyword>
<dbReference type="EMBL" id="JAIWYP010000002">
    <property type="protein sequence ID" value="KAH3872494.1"/>
    <property type="molecule type" value="Genomic_DNA"/>
</dbReference>
<reference evidence="2" key="1">
    <citation type="journal article" date="2019" name="bioRxiv">
        <title>The Genome of the Zebra Mussel, Dreissena polymorpha: A Resource for Invasive Species Research.</title>
        <authorList>
            <person name="McCartney M.A."/>
            <person name="Auch B."/>
            <person name="Kono T."/>
            <person name="Mallez S."/>
            <person name="Zhang Y."/>
            <person name="Obille A."/>
            <person name="Becker A."/>
            <person name="Abrahante J.E."/>
            <person name="Garbe J."/>
            <person name="Badalamenti J.P."/>
            <person name="Herman A."/>
            <person name="Mangelson H."/>
            <person name="Liachko I."/>
            <person name="Sullivan S."/>
            <person name="Sone E.D."/>
            <person name="Koren S."/>
            <person name="Silverstein K.A.T."/>
            <person name="Beckman K.B."/>
            <person name="Gohl D.M."/>
        </authorList>
    </citation>
    <scope>NUCLEOTIDE SEQUENCE</scope>
    <source>
        <strain evidence="2">Duluth1</strain>
        <tissue evidence="2">Whole animal</tissue>
    </source>
</reference>
<name>A0A9D4MA25_DREPO</name>
<proteinExistence type="predicted"/>